<dbReference type="AlphaFoldDB" id="A0A1T4XNI6"/>
<organism evidence="7 8">
    <name type="scientific">Thiothrix eikelboomii</name>
    <dbReference type="NCBI Taxonomy" id="92487"/>
    <lineage>
        <taxon>Bacteria</taxon>
        <taxon>Pseudomonadati</taxon>
        <taxon>Pseudomonadota</taxon>
        <taxon>Gammaproteobacteria</taxon>
        <taxon>Thiotrichales</taxon>
        <taxon>Thiotrichaceae</taxon>
        <taxon>Thiothrix</taxon>
    </lineage>
</organism>
<dbReference type="Gene3D" id="1.10.1740.10">
    <property type="match status" value="1"/>
</dbReference>
<dbReference type="GO" id="GO:0016987">
    <property type="term" value="F:sigma factor activity"/>
    <property type="evidence" value="ECO:0007669"/>
    <property type="project" value="UniProtKB-KW"/>
</dbReference>
<gene>
    <name evidence="7" type="ORF">SAMN02745130_03210</name>
</gene>
<reference evidence="7 8" key="1">
    <citation type="submission" date="2017-02" db="EMBL/GenBank/DDBJ databases">
        <authorList>
            <person name="Peterson S.W."/>
        </authorList>
    </citation>
    <scope>NUCLEOTIDE SEQUENCE [LARGE SCALE GENOMIC DNA]</scope>
    <source>
        <strain evidence="7 8">ATCC 49788</strain>
    </source>
</reference>
<keyword evidence="4" id="KW-0804">Transcription</keyword>
<dbReference type="PANTHER" id="PTHR43133:SF66">
    <property type="entry name" value="ECF RNA POLYMERASE SIGMA FACTOR SIGK"/>
    <property type="match status" value="1"/>
</dbReference>
<evidence type="ECO:0000313" key="7">
    <source>
        <dbReference type="EMBL" id="SKA91109.1"/>
    </source>
</evidence>
<dbReference type="CDD" id="cd06171">
    <property type="entry name" value="Sigma70_r4"/>
    <property type="match status" value="1"/>
</dbReference>
<protein>
    <submittedName>
        <fullName evidence="7">RNA polymerase sigma-70 factor, ECF subfamily</fullName>
    </submittedName>
</protein>
<dbReference type="InterPro" id="IPR013249">
    <property type="entry name" value="RNA_pol_sigma70_r4_t2"/>
</dbReference>
<dbReference type="InterPro" id="IPR013324">
    <property type="entry name" value="RNA_pol_sigma_r3/r4-like"/>
</dbReference>
<dbReference type="GO" id="GO:0006352">
    <property type="term" value="P:DNA-templated transcription initiation"/>
    <property type="evidence" value="ECO:0007669"/>
    <property type="project" value="InterPro"/>
</dbReference>
<dbReference type="InterPro" id="IPR036388">
    <property type="entry name" value="WH-like_DNA-bd_sf"/>
</dbReference>
<evidence type="ECO:0000259" key="5">
    <source>
        <dbReference type="Pfam" id="PF04542"/>
    </source>
</evidence>
<keyword evidence="2" id="KW-0805">Transcription regulation</keyword>
<evidence type="ECO:0000256" key="1">
    <source>
        <dbReference type="ARBA" id="ARBA00010641"/>
    </source>
</evidence>
<dbReference type="Gene3D" id="1.10.10.10">
    <property type="entry name" value="Winged helix-like DNA-binding domain superfamily/Winged helix DNA-binding domain"/>
    <property type="match status" value="1"/>
</dbReference>
<name>A0A1T4XNI6_9GAMM</name>
<dbReference type="PANTHER" id="PTHR43133">
    <property type="entry name" value="RNA POLYMERASE ECF-TYPE SIGMA FACTO"/>
    <property type="match status" value="1"/>
</dbReference>
<dbReference type="InterPro" id="IPR039425">
    <property type="entry name" value="RNA_pol_sigma-70-like"/>
</dbReference>
<dbReference type="Pfam" id="PF08281">
    <property type="entry name" value="Sigma70_r4_2"/>
    <property type="match status" value="1"/>
</dbReference>
<dbReference type="RefSeq" id="WP_143594390.1">
    <property type="nucleotide sequence ID" value="NZ_FUYB01000020.1"/>
</dbReference>
<dbReference type="OrthoDB" id="9784272at2"/>
<evidence type="ECO:0000259" key="6">
    <source>
        <dbReference type="Pfam" id="PF08281"/>
    </source>
</evidence>
<dbReference type="InterPro" id="IPR014284">
    <property type="entry name" value="RNA_pol_sigma-70_dom"/>
</dbReference>
<proteinExistence type="inferred from homology"/>
<dbReference type="EMBL" id="FUYB01000020">
    <property type="protein sequence ID" value="SKA91109.1"/>
    <property type="molecule type" value="Genomic_DNA"/>
</dbReference>
<feature type="domain" description="RNA polymerase sigma factor 70 region 4 type 2" evidence="6">
    <location>
        <begin position="126"/>
        <end position="174"/>
    </location>
</feature>
<keyword evidence="3" id="KW-0731">Sigma factor</keyword>
<accession>A0A1T4XNI6</accession>
<dbReference type="InterPro" id="IPR007627">
    <property type="entry name" value="RNA_pol_sigma70_r2"/>
</dbReference>
<evidence type="ECO:0000256" key="4">
    <source>
        <dbReference type="ARBA" id="ARBA00023163"/>
    </source>
</evidence>
<comment type="similarity">
    <text evidence="1">Belongs to the sigma-70 factor family. ECF subfamily.</text>
</comment>
<dbReference type="NCBIfam" id="TIGR02937">
    <property type="entry name" value="sigma70-ECF"/>
    <property type="match status" value="1"/>
</dbReference>
<feature type="domain" description="RNA polymerase sigma-70 region 2" evidence="5">
    <location>
        <begin position="31"/>
        <end position="92"/>
    </location>
</feature>
<keyword evidence="8" id="KW-1185">Reference proteome</keyword>
<evidence type="ECO:0000256" key="3">
    <source>
        <dbReference type="ARBA" id="ARBA00023082"/>
    </source>
</evidence>
<dbReference type="Proteomes" id="UP000190460">
    <property type="component" value="Unassembled WGS sequence"/>
</dbReference>
<evidence type="ECO:0000313" key="8">
    <source>
        <dbReference type="Proteomes" id="UP000190460"/>
    </source>
</evidence>
<dbReference type="SUPFAM" id="SSF88659">
    <property type="entry name" value="Sigma3 and sigma4 domains of RNA polymerase sigma factors"/>
    <property type="match status" value="1"/>
</dbReference>
<dbReference type="SUPFAM" id="SSF88946">
    <property type="entry name" value="Sigma2 domain of RNA polymerase sigma factors"/>
    <property type="match status" value="1"/>
</dbReference>
<dbReference type="Pfam" id="PF04542">
    <property type="entry name" value="Sigma70_r2"/>
    <property type="match status" value="1"/>
</dbReference>
<sequence length="193" mass="21979">MNNQTELYALIERMQHSDQAALGRFYDLTVSYVFGLAMRITSKPSLAEEVVNDVYLQAWRNRANYQASQAAPLAWLMMMTHSRAIDALRREATATQQQLPIADDFDAVDEHSLNQLEQLTQLEQTEQLAAALKLLNTQQRQWIMLAFYRGMSHQDIADYTGEPLGTVKTVLRRAQAILRTALTTTYPHGGIYE</sequence>
<dbReference type="InterPro" id="IPR013325">
    <property type="entry name" value="RNA_pol_sigma_r2"/>
</dbReference>
<dbReference type="STRING" id="92487.SAMN02745130_03210"/>
<evidence type="ECO:0000256" key="2">
    <source>
        <dbReference type="ARBA" id="ARBA00023015"/>
    </source>
</evidence>
<dbReference type="GO" id="GO:0003677">
    <property type="term" value="F:DNA binding"/>
    <property type="evidence" value="ECO:0007669"/>
    <property type="project" value="InterPro"/>
</dbReference>